<keyword evidence="2" id="KW-1185">Reference proteome</keyword>
<dbReference type="Proteomes" id="UP001164539">
    <property type="component" value="Chromosome 10"/>
</dbReference>
<comment type="caution">
    <text evidence="1">The sequence shown here is derived from an EMBL/GenBank/DDBJ whole genome shotgun (WGS) entry which is preliminary data.</text>
</comment>
<protein>
    <submittedName>
        <fullName evidence="1">Zinc finger, RING-type protein</fullName>
    </submittedName>
</protein>
<organism evidence="1 2">
    <name type="scientific">Melia azedarach</name>
    <name type="common">Chinaberry tree</name>
    <dbReference type="NCBI Taxonomy" id="155640"/>
    <lineage>
        <taxon>Eukaryota</taxon>
        <taxon>Viridiplantae</taxon>
        <taxon>Streptophyta</taxon>
        <taxon>Embryophyta</taxon>
        <taxon>Tracheophyta</taxon>
        <taxon>Spermatophyta</taxon>
        <taxon>Magnoliopsida</taxon>
        <taxon>eudicotyledons</taxon>
        <taxon>Gunneridae</taxon>
        <taxon>Pentapetalae</taxon>
        <taxon>rosids</taxon>
        <taxon>malvids</taxon>
        <taxon>Sapindales</taxon>
        <taxon>Meliaceae</taxon>
        <taxon>Melia</taxon>
    </lineage>
</organism>
<sequence length="361" mass="41575">MNEIKKIMSCFRNLSSEYEMGSGCSSCTKFSGQQNRSRKKSSQHSAQVFKAMEKSNEVVSQSGNLVQNPECGNTSRKVENATRSSSLVLKEEEEKKRQEIVKNQDKLSLEGSSVLKEEKEKKGQEVVKNQDKLSLERSSVLKEEMEKKGQELVKNQDKLSLEGSSVLKEEMERKGQEVVKNQDKLSLEGSSVLKEEKEKKGQEVVKNQDKLSLERSSVLKEEMEKKRHKAVENQDKLSLERSSPRKERQKAEKDAPKPGPEHHSYQRTRRKTPTQIYHILWDDFEEFGEQLGQNCCLYEIDLADEPYGKEKYDDDMEYYEDFSSFPEVAVLQCGHAFHQHCLQFITTEEKPRDPPCCICAT</sequence>
<dbReference type="EMBL" id="CM051403">
    <property type="protein sequence ID" value="KAJ4709527.1"/>
    <property type="molecule type" value="Genomic_DNA"/>
</dbReference>
<evidence type="ECO:0000313" key="1">
    <source>
        <dbReference type="EMBL" id="KAJ4709527.1"/>
    </source>
</evidence>
<evidence type="ECO:0000313" key="2">
    <source>
        <dbReference type="Proteomes" id="UP001164539"/>
    </source>
</evidence>
<accession>A0ACC1XFH0</accession>
<proteinExistence type="predicted"/>
<reference evidence="1 2" key="1">
    <citation type="journal article" date="2023" name="Science">
        <title>Complex scaffold remodeling in plant triterpene biosynthesis.</title>
        <authorList>
            <person name="De La Pena R."/>
            <person name="Hodgson H."/>
            <person name="Liu J.C."/>
            <person name="Stephenson M.J."/>
            <person name="Martin A.C."/>
            <person name="Owen C."/>
            <person name="Harkess A."/>
            <person name="Leebens-Mack J."/>
            <person name="Jimenez L.E."/>
            <person name="Osbourn A."/>
            <person name="Sattely E.S."/>
        </authorList>
    </citation>
    <scope>NUCLEOTIDE SEQUENCE [LARGE SCALE GENOMIC DNA]</scope>
    <source>
        <strain evidence="2">cv. JPN11</strain>
        <tissue evidence="1">Leaf</tissue>
    </source>
</reference>
<name>A0ACC1XFH0_MELAZ</name>
<gene>
    <name evidence="1" type="ORF">OWV82_019302</name>
</gene>